<evidence type="ECO:0000313" key="1">
    <source>
        <dbReference type="EMBL" id="QJA52714.1"/>
    </source>
</evidence>
<protein>
    <submittedName>
        <fullName evidence="1">Uncharacterized protein</fullName>
    </submittedName>
</protein>
<dbReference type="EMBL" id="MT144362">
    <property type="protein sequence ID" value="QJA52714.1"/>
    <property type="molecule type" value="Genomic_DNA"/>
</dbReference>
<reference evidence="1" key="1">
    <citation type="submission" date="2020-03" db="EMBL/GenBank/DDBJ databases">
        <title>The deep terrestrial virosphere.</title>
        <authorList>
            <person name="Holmfeldt K."/>
            <person name="Nilsson E."/>
            <person name="Simone D."/>
            <person name="Lopez-Fernandez M."/>
            <person name="Wu X."/>
            <person name="de Brujin I."/>
            <person name="Lundin D."/>
            <person name="Andersson A."/>
            <person name="Bertilsson S."/>
            <person name="Dopson M."/>
        </authorList>
    </citation>
    <scope>NUCLEOTIDE SEQUENCE</scope>
    <source>
        <strain evidence="1">TM448A02920</strain>
        <strain evidence="2">TM448B04984</strain>
    </source>
</reference>
<proteinExistence type="predicted"/>
<organism evidence="1">
    <name type="scientific">viral metagenome</name>
    <dbReference type="NCBI Taxonomy" id="1070528"/>
    <lineage>
        <taxon>unclassified sequences</taxon>
        <taxon>metagenomes</taxon>
        <taxon>organismal metagenomes</taxon>
    </lineage>
</organism>
<evidence type="ECO:0000313" key="2">
    <source>
        <dbReference type="EMBL" id="QJI03784.1"/>
    </source>
</evidence>
<name>A0A6H1ZYR6_9ZZZZ</name>
<accession>A0A6H1ZYR6</accession>
<dbReference type="AlphaFoldDB" id="A0A6H1ZYR6"/>
<gene>
    <name evidence="1" type="ORF">TM448A02920_0004</name>
    <name evidence="2" type="ORF">TM448B04984_0003</name>
</gene>
<dbReference type="EMBL" id="MT145119">
    <property type="protein sequence ID" value="QJI03784.1"/>
    <property type="molecule type" value="Genomic_DNA"/>
</dbReference>
<sequence>MADAAWAAEQGLDYEIVVYAIPKWQTFGVWDGHVQVKTDKGWISTSFGFPTFRENSDWDRRGWEGRYTVDRYLLLLRRNCFSDIEDCRDEGIPFRGMLP</sequence>